<dbReference type="InterPro" id="IPR020605">
    <property type="entry name" value="Octanoyltransferase_CS"/>
</dbReference>
<gene>
    <name evidence="7" type="ORF">ABVK25_005716</name>
</gene>
<keyword evidence="8" id="KW-1185">Reference proteome</keyword>
<protein>
    <recommendedName>
        <fullName evidence="3">lipoyl(octanoyl) transferase</fullName>
        <ecNumber evidence="3">2.3.1.181</ecNumber>
    </recommendedName>
</protein>
<dbReference type="EC" id="2.3.1.181" evidence="3"/>
<evidence type="ECO:0000259" key="6">
    <source>
        <dbReference type="PROSITE" id="PS51733"/>
    </source>
</evidence>
<evidence type="ECO:0000256" key="2">
    <source>
        <dbReference type="ARBA" id="ARBA00007907"/>
    </source>
</evidence>
<feature type="domain" description="BPL/LPL catalytic" evidence="6">
    <location>
        <begin position="43"/>
        <end position="234"/>
    </location>
</feature>
<evidence type="ECO:0000256" key="1">
    <source>
        <dbReference type="ARBA" id="ARBA00004821"/>
    </source>
</evidence>
<dbReference type="PROSITE" id="PS51733">
    <property type="entry name" value="BPL_LPL_CATALYTIC"/>
    <property type="match status" value="1"/>
</dbReference>
<proteinExistence type="inferred from homology"/>
<evidence type="ECO:0000256" key="5">
    <source>
        <dbReference type="ARBA" id="ARBA00023315"/>
    </source>
</evidence>
<sequence>MNRLVSLRHLHLPGLTPYLRASAIQEYLVQVQLDHKAAEPILPAPSPVLITFQTTPTYTTGRREAPYLTVSQIAHLRADGKAEYHPALRGGQTTFHGPGQVTAYLVLNLKAHSLDVRSHVKLLEESTIGTCAHYGLDTFTTSNPGVWTGPRAGERKLASLGVHVRKRITSHGLGINVGVDLEWFDRIVMCGLKGMRATNIERETEARVADGEISIRGVADTLAGNVAKRLAGVDGRVENVAEMDVWPGEALTEERDCADRHCTDRHYANRNHVL</sequence>
<keyword evidence="5" id="KW-0012">Acyltransferase</keyword>
<comment type="caution">
    <text evidence="7">The sequence shown here is derived from an EMBL/GenBank/DDBJ whole genome shotgun (WGS) entry which is preliminary data.</text>
</comment>
<keyword evidence="4" id="KW-0808">Transferase</keyword>
<reference evidence="7 8" key="1">
    <citation type="submission" date="2024-09" db="EMBL/GenBank/DDBJ databases">
        <title>Rethinking Asexuality: The Enigmatic Case of Functional Sexual Genes in Lepraria (Stereocaulaceae).</title>
        <authorList>
            <person name="Doellman M."/>
            <person name="Sun Y."/>
            <person name="Barcenas-Pena A."/>
            <person name="Lumbsch H.T."/>
            <person name="Grewe F."/>
        </authorList>
    </citation>
    <scope>NUCLEOTIDE SEQUENCE [LARGE SCALE GENOMIC DNA]</scope>
    <source>
        <strain evidence="7 8">Grewe 0041</strain>
    </source>
</reference>
<dbReference type="Pfam" id="PF21948">
    <property type="entry name" value="LplA-B_cat"/>
    <property type="match status" value="1"/>
</dbReference>
<accession>A0ABR4B8L1</accession>
<dbReference type="Gene3D" id="3.30.930.10">
    <property type="entry name" value="Bira Bifunctional Protein, Domain 2"/>
    <property type="match status" value="1"/>
</dbReference>
<comment type="pathway">
    <text evidence="1">Protein modification; protein lipoylation via endogenous pathway; protein N(6)-(lipoyl)lysine from octanoyl-[acyl-carrier-protein]: step 1/2.</text>
</comment>
<dbReference type="Proteomes" id="UP001590951">
    <property type="component" value="Unassembled WGS sequence"/>
</dbReference>
<evidence type="ECO:0000256" key="3">
    <source>
        <dbReference type="ARBA" id="ARBA00012334"/>
    </source>
</evidence>
<dbReference type="InterPro" id="IPR004143">
    <property type="entry name" value="BPL_LPL_catalytic"/>
</dbReference>
<dbReference type="InterPro" id="IPR000544">
    <property type="entry name" value="Octanoyltransferase"/>
</dbReference>
<dbReference type="InterPro" id="IPR045864">
    <property type="entry name" value="aa-tRNA-synth_II/BPL/LPL"/>
</dbReference>
<dbReference type="PANTHER" id="PTHR10993:SF7">
    <property type="entry name" value="LIPOYLTRANSFERASE 2, MITOCHONDRIAL-RELATED"/>
    <property type="match status" value="1"/>
</dbReference>
<evidence type="ECO:0000256" key="4">
    <source>
        <dbReference type="ARBA" id="ARBA00022679"/>
    </source>
</evidence>
<dbReference type="EMBL" id="JBHFEH010000017">
    <property type="protein sequence ID" value="KAL2054177.1"/>
    <property type="molecule type" value="Genomic_DNA"/>
</dbReference>
<evidence type="ECO:0000313" key="8">
    <source>
        <dbReference type="Proteomes" id="UP001590951"/>
    </source>
</evidence>
<name>A0ABR4B8L1_9LECA</name>
<dbReference type="NCBIfam" id="TIGR00214">
    <property type="entry name" value="lipB"/>
    <property type="match status" value="1"/>
</dbReference>
<dbReference type="SUPFAM" id="SSF55681">
    <property type="entry name" value="Class II aaRS and biotin synthetases"/>
    <property type="match status" value="1"/>
</dbReference>
<dbReference type="PROSITE" id="PS01313">
    <property type="entry name" value="LIPB"/>
    <property type="match status" value="1"/>
</dbReference>
<comment type="similarity">
    <text evidence="2">Belongs to the LipB family.</text>
</comment>
<dbReference type="PANTHER" id="PTHR10993">
    <property type="entry name" value="OCTANOYLTRANSFERASE"/>
    <property type="match status" value="1"/>
</dbReference>
<evidence type="ECO:0000313" key="7">
    <source>
        <dbReference type="EMBL" id="KAL2054177.1"/>
    </source>
</evidence>
<organism evidence="7 8">
    <name type="scientific">Lepraria finkii</name>
    <dbReference type="NCBI Taxonomy" id="1340010"/>
    <lineage>
        <taxon>Eukaryota</taxon>
        <taxon>Fungi</taxon>
        <taxon>Dikarya</taxon>
        <taxon>Ascomycota</taxon>
        <taxon>Pezizomycotina</taxon>
        <taxon>Lecanoromycetes</taxon>
        <taxon>OSLEUM clade</taxon>
        <taxon>Lecanoromycetidae</taxon>
        <taxon>Lecanorales</taxon>
        <taxon>Lecanorineae</taxon>
        <taxon>Stereocaulaceae</taxon>
        <taxon>Lepraria</taxon>
    </lineage>
</organism>